<dbReference type="GO" id="GO:0016740">
    <property type="term" value="F:transferase activity"/>
    <property type="evidence" value="ECO:0007669"/>
    <property type="project" value="UniProtKB-KW"/>
</dbReference>
<dbReference type="GO" id="GO:0006004">
    <property type="term" value="P:fucose metabolic process"/>
    <property type="evidence" value="ECO:0007669"/>
    <property type="project" value="UniProtKB-KW"/>
</dbReference>
<evidence type="ECO:0000313" key="5">
    <source>
        <dbReference type="Proteomes" id="UP000654075"/>
    </source>
</evidence>
<keyword evidence="2" id="KW-0294">Fucose metabolism</keyword>
<proteinExistence type="predicted"/>
<dbReference type="InterPro" id="IPR019378">
    <property type="entry name" value="GDP-Fuc_O-FucTrfase"/>
</dbReference>
<evidence type="ECO:0000256" key="3">
    <source>
        <dbReference type="ARBA" id="ARBA00023277"/>
    </source>
</evidence>
<keyword evidence="1" id="KW-0808">Transferase</keyword>
<evidence type="ECO:0000256" key="1">
    <source>
        <dbReference type="ARBA" id="ARBA00022679"/>
    </source>
</evidence>
<organism evidence="4 5">
    <name type="scientific">Polarella glacialis</name>
    <name type="common">Dinoflagellate</name>
    <dbReference type="NCBI Taxonomy" id="89957"/>
    <lineage>
        <taxon>Eukaryota</taxon>
        <taxon>Sar</taxon>
        <taxon>Alveolata</taxon>
        <taxon>Dinophyceae</taxon>
        <taxon>Suessiales</taxon>
        <taxon>Suessiaceae</taxon>
        <taxon>Polarella</taxon>
    </lineage>
</organism>
<dbReference type="CDD" id="cd11296">
    <property type="entry name" value="O-FucT_like"/>
    <property type="match status" value="1"/>
</dbReference>
<dbReference type="AlphaFoldDB" id="A0A813H3N0"/>
<evidence type="ECO:0000313" key="4">
    <source>
        <dbReference type="EMBL" id="CAE8632400.1"/>
    </source>
</evidence>
<dbReference type="Proteomes" id="UP000654075">
    <property type="component" value="Unassembled WGS sequence"/>
</dbReference>
<evidence type="ECO:0000256" key="2">
    <source>
        <dbReference type="ARBA" id="ARBA00023253"/>
    </source>
</evidence>
<dbReference type="EMBL" id="CAJNNV010030395">
    <property type="protein sequence ID" value="CAE8632400.1"/>
    <property type="molecule type" value="Genomic_DNA"/>
</dbReference>
<comment type="caution">
    <text evidence="4">The sequence shown here is derived from an EMBL/GenBank/DDBJ whole genome shotgun (WGS) entry which is preliminary data.</text>
</comment>
<accession>A0A813H3N0</accession>
<dbReference type="Gene3D" id="3.40.50.11350">
    <property type="match status" value="1"/>
</dbReference>
<keyword evidence="3" id="KW-0119">Carbohydrate metabolism</keyword>
<sequence length="475" mass="52418">MAGACQDPQDLASEGPDMPVLLGMERSYRQHRCLKSALSSPGLAAERCLLISQLFHSADLAEYKEDHALFFQNLRFADDVHEAAEEMTAGVLQKAPYVAVHLRPRLLQIVGFNSSIIDRALLSELRYSMRQFGKWYAGSRISGPGQSKSWPAAMFLATSDIQAPLARRMAELARGLGMLVVTSEDTYQIAENSSGSAERKHRHAALDVLLCSRAASFLGAGLSTMSYLIAALRRMGGGGQGVPSRSWPIHPSLELAYLDVELFPLDPRRPGVAEQKSLVGFFRKLRARIAGVPNWSRILACAKAKGIIRGSELDPQVSLPRGSNGGRWFHSWLRDNMLWKGIGPRLKPMDMMAMWTKCLWSCPAVAMLVNLNWLSAHLNVTVPEALRPAGWAAPAELHEIGFLPWDTATVMEEQSFFVQRLWKLLWTGAMGLDQLAAPEIRSSVLALLDGIAVLLETLMSARTGDKHAPELPKTW</sequence>
<protein>
    <submittedName>
        <fullName evidence="4">Uncharacterized protein</fullName>
    </submittedName>
</protein>
<dbReference type="Pfam" id="PF10250">
    <property type="entry name" value="O-FucT"/>
    <property type="match status" value="1"/>
</dbReference>
<gene>
    <name evidence="4" type="ORF">PGLA1383_LOCUS48368</name>
</gene>
<feature type="non-terminal residue" evidence="4">
    <location>
        <position position="475"/>
    </location>
</feature>
<keyword evidence="5" id="KW-1185">Reference proteome</keyword>
<name>A0A813H3N0_POLGL</name>
<reference evidence="4" key="1">
    <citation type="submission" date="2021-02" db="EMBL/GenBank/DDBJ databases">
        <authorList>
            <person name="Dougan E. K."/>
            <person name="Rhodes N."/>
            <person name="Thang M."/>
            <person name="Chan C."/>
        </authorList>
    </citation>
    <scope>NUCLEOTIDE SEQUENCE</scope>
</reference>